<name>A0A1Z1FDS1_9SPHN</name>
<dbReference type="RefSeq" id="WP_066847119.1">
    <property type="nucleotide sequence ID" value="NZ_CP019602.1"/>
</dbReference>
<keyword evidence="1" id="KW-0472">Membrane</keyword>
<accession>A0A1Z1FDS1</accession>
<feature type="transmembrane region" description="Helical" evidence="1">
    <location>
        <begin position="226"/>
        <end position="246"/>
    </location>
</feature>
<feature type="transmembrane region" description="Helical" evidence="1">
    <location>
        <begin position="20"/>
        <end position="38"/>
    </location>
</feature>
<sequence>MIGERRRPVMDTDLVIRASLAWLLMVAVLLIAGLPAILGRQFNEGDDIMRLLQVRDWLAGQSWFDVSQYRIDAPYGSGMHWSRLVDVPLAVVILVLAPIFGQPAAEHVAAVVVPLATLWLAVLLIGRIAWKIGDEEATGLACLSAAIAAPLLHQMRPMRIDHHGWQIVLFMLAVNALMARDARRGGWILGGALALWLNISMEALPMVLGFGAILLVRWLRCWGDRLWLTSMMQALAAGSALLFLLTRGLTAGMPMCDAVAPAHIAALAIAAIGATGLARTETPRPLLFTLLVLGTCAVTGVVVLLQIAPQCAGGSFAGMDPMARDIWLANVIESQPLWHHPAHLAAQILIPALVAIVVSLRLAARSSAWLHRWYLEYTALLLAALAMAVLLPRSSGLVAALAAVPIGIQMKQWLRQLRKLNRPGKQAMAVAGMVASLLPAMPLTLLMQAAPSHASAPPSAAESCDVRGALAALGEEPADILAPIDMGPSILLDSPHRVVATAHHRAHKGIGDTIRAFSGSDEAAHQILARRRIGFVMMCPGQAEVQFYRQINGSSFADNLAEGTAPDWLMPITHEGDRNVLVWRVIG</sequence>
<gene>
    <name evidence="2" type="ORF">A9D14_12870</name>
</gene>
<keyword evidence="1" id="KW-0812">Transmembrane</keyword>
<evidence type="ECO:0000313" key="3">
    <source>
        <dbReference type="Proteomes" id="UP000195807"/>
    </source>
</evidence>
<feature type="transmembrane region" description="Helical" evidence="1">
    <location>
        <begin position="108"/>
        <end position="130"/>
    </location>
</feature>
<reference evidence="2 3" key="1">
    <citation type="submission" date="2017-01" db="EMBL/GenBank/DDBJ databases">
        <title>Complete genome sequence of esterase-producing bacterium Croceicoccus marinus E4A9.</title>
        <authorList>
            <person name="Wu Y.-H."/>
            <person name="Cheng H."/>
            <person name="Xu L."/>
            <person name="Huo Y.-Y."/>
            <person name="Wang C.-S."/>
            <person name="Xu X.-W."/>
        </authorList>
    </citation>
    <scope>NUCLEOTIDE SEQUENCE [LARGE SCALE GENOMIC DNA]</scope>
    <source>
        <strain evidence="2 3">E4A9</strain>
    </source>
</reference>
<dbReference type="EMBL" id="CP019602">
    <property type="protein sequence ID" value="ARU16895.1"/>
    <property type="molecule type" value="Genomic_DNA"/>
</dbReference>
<feature type="transmembrane region" description="Helical" evidence="1">
    <location>
        <begin position="81"/>
        <end position="101"/>
    </location>
</feature>
<evidence type="ECO:0000256" key="1">
    <source>
        <dbReference type="SAM" id="Phobius"/>
    </source>
</evidence>
<dbReference type="KEGG" id="cman:A9D14_12870"/>
<keyword evidence="1" id="KW-1133">Transmembrane helix</keyword>
<evidence type="ECO:0000313" key="2">
    <source>
        <dbReference type="EMBL" id="ARU16895.1"/>
    </source>
</evidence>
<dbReference type="Proteomes" id="UP000195807">
    <property type="component" value="Chromosome"/>
</dbReference>
<feature type="transmembrane region" description="Helical" evidence="1">
    <location>
        <begin position="186"/>
        <end position="219"/>
    </location>
</feature>
<evidence type="ECO:0008006" key="4">
    <source>
        <dbReference type="Google" id="ProtNLM"/>
    </source>
</evidence>
<protein>
    <recommendedName>
        <fullName evidence="4">AcrB/AcrD/AcrF family protein</fullName>
    </recommendedName>
</protein>
<organism evidence="2 3">
    <name type="scientific">Croceicoccus marinus</name>
    <dbReference type="NCBI Taxonomy" id="450378"/>
    <lineage>
        <taxon>Bacteria</taxon>
        <taxon>Pseudomonadati</taxon>
        <taxon>Pseudomonadota</taxon>
        <taxon>Alphaproteobacteria</taxon>
        <taxon>Sphingomonadales</taxon>
        <taxon>Erythrobacteraceae</taxon>
        <taxon>Croceicoccus</taxon>
    </lineage>
</organism>
<proteinExistence type="predicted"/>
<dbReference type="AlphaFoldDB" id="A0A1Z1FDS1"/>
<keyword evidence="3" id="KW-1185">Reference proteome</keyword>
<dbReference type="OrthoDB" id="1082056at2"/>
<dbReference type="STRING" id="450378.GCA_001661675_02582"/>
<feature type="transmembrane region" description="Helical" evidence="1">
    <location>
        <begin position="374"/>
        <end position="391"/>
    </location>
</feature>
<feature type="transmembrane region" description="Helical" evidence="1">
    <location>
        <begin position="285"/>
        <end position="308"/>
    </location>
</feature>
<feature type="transmembrane region" description="Helical" evidence="1">
    <location>
        <begin position="344"/>
        <end position="362"/>
    </location>
</feature>
<feature type="transmembrane region" description="Helical" evidence="1">
    <location>
        <begin position="258"/>
        <end position="278"/>
    </location>
</feature>